<dbReference type="PANTHER" id="PTHR43245">
    <property type="entry name" value="BIFUNCTIONAL POLYMYXIN RESISTANCE PROTEIN ARNA"/>
    <property type="match status" value="1"/>
</dbReference>
<dbReference type="InterPro" id="IPR036291">
    <property type="entry name" value="NAD(P)-bd_dom_sf"/>
</dbReference>
<dbReference type="RefSeq" id="WP_200797682.1">
    <property type="nucleotide sequence ID" value="NZ_FQVN01000012.1"/>
</dbReference>
<dbReference type="SUPFAM" id="SSF51735">
    <property type="entry name" value="NAD(P)-binding Rossmann-fold domains"/>
    <property type="match status" value="1"/>
</dbReference>
<dbReference type="STRING" id="2017.SAMN05444320_11221"/>
<evidence type="ECO:0000259" key="1">
    <source>
        <dbReference type="Pfam" id="PF01370"/>
    </source>
</evidence>
<evidence type="ECO:0000313" key="2">
    <source>
        <dbReference type="EMBL" id="SHG67252.1"/>
    </source>
</evidence>
<sequence>MTRYLLLGASGFLGRHVGDRLAAEAGAEVVTAGRAAPGGDRPHLRVDLAAVDADRLAGALAEVAPDVVVNATGAVGGAPAALAALNVTAVSTLAAALSRVDRPARLVHLGSAGEYGLVERGRPVTETTPPHPVGGYGLSKLAGTEVLRLARETGLDVVVLRVFNPIGPGVPASSLLGRLVEQARAAEIRLGPLGDYRDFVDARDVADAVVAAATAPRPPWLLNIASGRARTARELVTRFLEIVGSTAPVLEAEPGSDRSAQVPWQQADISLAARTLGWRPRRDLDTTLADVWAAVCVR</sequence>
<evidence type="ECO:0000313" key="3">
    <source>
        <dbReference type="Proteomes" id="UP000184501"/>
    </source>
</evidence>
<dbReference type="Gene3D" id="3.40.50.720">
    <property type="entry name" value="NAD(P)-binding Rossmann-like Domain"/>
    <property type="match status" value="1"/>
</dbReference>
<gene>
    <name evidence="2" type="ORF">SAMN05444320_11221</name>
</gene>
<organism evidence="2 3">
    <name type="scientific">Streptoalloteichus hindustanus</name>
    <dbReference type="NCBI Taxonomy" id="2017"/>
    <lineage>
        <taxon>Bacteria</taxon>
        <taxon>Bacillati</taxon>
        <taxon>Actinomycetota</taxon>
        <taxon>Actinomycetes</taxon>
        <taxon>Pseudonocardiales</taxon>
        <taxon>Pseudonocardiaceae</taxon>
        <taxon>Streptoalloteichus</taxon>
    </lineage>
</organism>
<dbReference type="AlphaFoldDB" id="A0A1M5LQ19"/>
<dbReference type="Pfam" id="PF01370">
    <property type="entry name" value="Epimerase"/>
    <property type="match status" value="1"/>
</dbReference>
<keyword evidence="3" id="KW-1185">Reference proteome</keyword>
<reference evidence="2 3" key="1">
    <citation type="submission" date="2016-11" db="EMBL/GenBank/DDBJ databases">
        <authorList>
            <person name="Jaros S."/>
            <person name="Januszkiewicz K."/>
            <person name="Wedrychowicz H."/>
        </authorList>
    </citation>
    <scope>NUCLEOTIDE SEQUENCE [LARGE SCALE GENOMIC DNA]</scope>
    <source>
        <strain evidence="2 3">DSM 44523</strain>
    </source>
</reference>
<dbReference type="Gene3D" id="3.90.25.10">
    <property type="entry name" value="UDP-galactose 4-epimerase, domain 1"/>
    <property type="match status" value="1"/>
</dbReference>
<accession>A0A1M5LQ19</accession>
<name>A0A1M5LQ19_STRHI</name>
<dbReference type="EMBL" id="FQVN01000012">
    <property type="protein sequence ID" value="SHG67252.1"/>
    <property type="molecule type" value="Genomic_DNA"/>
</dbReference>
<protein>
    <submittedName>
        <fullName evidence="2">Nucleoside-diphosphate-sugar epimerase</fullName>
    </submittedName>
</protein>
<dbReference type="Proteomes" id="UP000184501">
    <property type="component" value="Unassembled WGS sequence"/>
</dbReference>
<feature type="domain" description="NAD-dependent epimerase/dehydratase" evidence="1">
    <location>
        <begin position="5"/>
        <end position="217"/>
    </location>
</feature>
<dbReference type="InterPro" id="IPR001509">
    <property type="entry name" value="Epimerase_deHydtase"/>
</dbReference>
<dbReference type="InterPro" id="IPR050177">
    <property type="entry name" value="Lipid_A_modif_metabolic_enz"/>
</dbReference>
<proteinExistence type="predicted"/>